<evidence type="ECO:0000313" key="3">
    <source>
        <dbReference type="EMBL" id="OXM14093.1"/>
    </source>
</evidence>
<dbReference type="InterPro" id="IPR029058">
    <property type="entry name" value="AB_hydrolase_fold"/>
</dbReference>
<organism evidence="3 4">
    <name type="scientific">Paenibacillus herberti</name>
    <dbReference type="NCBI Taxonomy" id="1619309"/>
    <lineage>
        <taxon>Bacteria</taxon>
        <taxon>Bacillati</taxon>
        <taxon>Bacillota</taxon>
        <taxon>Bacilli</taxon>
        <taxon>Bacillales</taxon>
        <taxon>Paenibacillaceae</taxon>
        <taxon>Paenibacillus</taxon>
    </lineage>
</organism>
<dbReference type="Gene3D" id="3.40.50.1820">
    <property type="entry name" value="alpha/beta hydrolase"/>
    <property type="match status" value="1"/>
</dbReference>
<dbReference type="InterPro" id="IPR050261">
    <property type="entry name" value="FrsA_esterase"/>
</dbReference>
<dbReference type="EMBL" id="NMUQ01000002">
    <property type="protein sequence ID" value="OXM14093.1"/>
    <property type="molecule type" value="Genomic_DNA"/>
</dbReference>
<protein>
    <submittedName>
        <fullName evidence="3">Alpha/beta hydrolase</fullName>
    </submittedName>
</protein>
<dbReference type="OrthoDB" id="9808543at2"/>
<evidence type="ECO:0000256" key="1">
    <source>
        <dbReference type="ARBA" id="ARBA00022801"/>
    </source>
</evidence>
<proteinExistence type="predicted"/>
<accession>A0A229NVY0</accession>
<feature type="domain" description="Dienelactone hydrolase" evidence="2">
    <location>
        <begin position="29"/>
        <end position="154"/>
    </location>
</feature>
<dbReference type="PANTHER" id="PTHR22946:SF9">
    <property type="entry name" value="POLYKETIDE TRANSFERASE AF380"/>
    <property type="match status" value="1"/>
</dbReference>
<dbReference type="SUPFAM" id="SSF53474">
    <property type="entry name" value="alpha/beta-Hydrolases"/>
    <property type="match status" value="1"/>
</dbReference>
<dbReference type="GO" id="GO:0052689">
    <property type="term" value="F:carboxylic ester hydrolase activity"/>
    <property type="evidence" value="ECO:0007669"/>
    <property type="project" value="UniProtKB-ARBA"/>
</dbReference>
<comment type="caution">
    <text evidence="3">The sequence shown here is derived from an EMBL/GenBank/DDBJ whole genome shotgun (WGS) entry which is preliminary data.</text>
</comment>
<keyword evidence="4" id="KW-1185">Reference proteome</keyword>
<dbReference type="AlphaFoldDB" id="A0A229NVY0"/>
<dbReference type="Proteomes" id="UP000215145">
    <property type="component" value="Unassembled WGS sequence"/>
</dbReference>
<dbReference type="PANTHER" id="PTHR22946">
    <property type="entry name" value="DIENELACTONE HYDROLASE DOMAIN-CONTAINING PROTEIN-RELATED"/>
    <property type="match status" value="1"/>
</dbReference>
<dbReference type="InterPro" id="IPR002925">
    <property type="entry name" value="Dienelactn_hydro"/>
</dbReference>
<dbReference type="RefSeq" id="WP_089524916.1">
    <property type="nucleotide sequence ID" value="NZ_NMUQ01000002.1"/>
</dbReference>
<keyword evidence="1 3" id="KW-0378">Hydrolase</keyword>
<sequence length="281" mass="30906">MQEQAVRTSPFELRLSDGGIIRGEVRITDSGARKPAVLIAHGFKGFKDWGFLPYAAERLAQAGFYVVTFNFSRNGVSEGQEFDELNKFGLNTYSREQADLELVVAALIRRELPHHDKADAKRLAICGHSRGGGNALLFAAEHPLIRAAVSWNGIAVANLFEAGFEAQARRDGVAYVPNARTGQQMPIRKEFFEDIDANAERFDIPARLASLNIPVLLIQGDQDIPKLLEAFQTLKEAAPEQQSLLLEGTGHTFGTVHPFSGTTDSLEAALDTTIEFLQQKL</sequence>
<reference evidence="3 4" key="1">
    <citation type="submission" date="2017-07" db="EMBL/GenBank/DDBJ databases">
        <title>Paenibacillus herberti R33 genome sequencing and assembly.</title>
        <authorList>
            <person name="Su W."/>
        </authorList>
    </citation>
    <scope>NUCLEOTIDE SEQUENCE [LARGE SCALE GENOMIC DNA]</scope>
    <source>
        <strain evidence="3 4">R33</strain>
    </source>
</reference>
<gene>
    <name evidence="3" type="ORF">CGZ75_13990</name>
</gene>
<name>A0A229NVY0_9BACL</name>
<dbReference type="Pfam" id="PF01738">
    <property type="entry name" value="DLH"/>
    <property type="match status" value="1"/>
</dbReference>
<evidence type="ECO:0000313" key="4">
    <source>
        <dbReference type="Proteomes" id="UP000215145"/>
    </source>
</evidence>
<evidence type="ECO:0000259" key="2">
    <source>
        <dbReference type="Pfam" id="PF01738"/>
    </source>
</evidence>